<dbReference type="AlphaFoldDB" id="A0A1H1MT57"/>
<sequence>MKALKLTPEDSKIYYGSSITTDNLHNWSPGEEYNPNVYREFANSWFKYYELTVSVTSGWHLVGTPTPHLIDTGPDSEGSFTWNNLQGSPDRFYVLRSTPLSITMACWIGSHPMEIQVCCMGVTN</sequence>
<proteinExistence type="predicted"/>
<dbReference type="Proteomes" id="UP000199679">
    <property type="component" value="Chromosome I"/>
</dbReference>
<dbReference type="EMBL" id="LT629740">
    <property type="protein sequence ID" value="SDR89575.1"/>
    <property type="molecule type" value="Genomic_DNA"/>
</dbReference>
<reference evidence="1 2" key="1">
    <citation type="submission" date="2016-10" db="EMBL/GenBank/DDBJ databases">
        <authorList>
            <person name="de Groot N.N."/>
        </authorList>
    </citation>
    <scope>NUCLEOTIDE SEQUENCE [LARGE SCALE GENOMIC DNA]</scope>
    <source>
        <strain evidence="1 2">MP1X4</strain>
    </source>
</reference>
<accession>A0A1H1MT57</accession>
<keyword evidence="2" id="KW-1185">Reference proteome</keyword>
<evidence type="ECO:0000313" key="2">
    <source>
        <dbReference type="Proteomes" id="UP000199679"/>
    </source>
</evidence>
<dbReference type="OrthoDB" id="1109367at2"/>
<gene>
    <name evidence="1" type="ORF">SAMN05216490_0149</name>
</gene>
<protein>
    <submittedName>
        <fullName evidence="1">Uncharacterized protein</fullName>
    </submittedName>
</protein>
<organism evidence="1 2">
    <name type="scientific">Mucilaginibacter mallensis</name>
    <dbReference type="NCBI Taxonomy" id="652787"/>
    <lineage>
        <taxon>Bacteria</taxon>
        <taxon>Pseudomonadati</taxon>
        <taxon>Bacteroidota</taxon>
        <taxon>Sphingobacteriia</taxon>
        <taxon>Sphingobacteriales</taxon>
        <taxon>Sphingobacteriaceae</taxon>
        <taxon>Mucilaginibacter</taxon>
    </lineage>
</organism>
<evidence type="ECO:0000313" key="1">
    <source>
        <dbReference type="EMBL" id="SDR89575.1"/>
    </source>
</evidence>
<dbReference type="RefSeq" id="WP_157682009.1">
    <property type="nucleotide sequence ID" value="NZ_LT629740.1"/>
</dbReference>
<dbReference type="STRING" id="652787.SAMN05216490_0149"/>
<name>A0A1H1MT57_MUCMA</name>